<accession>A0ACC0Y2I3</accession>
<evidence type="ECO:0000313" key="2">
    <source>
        <dbReference type="Proteomes" id="UP001163603"/>
    </source>
</evidence>
<gene>
    <name evidence="1" type="ORF">Pint_36058</name>
</gene>
<protein>
    <submittedName>
        <fullName evidence="1">Uncharacterized protein</fullName>
    </submittedName>
</protein>
<comment type="caution">
    <text evidence="1">The sequence shown here is derived from an EMBL/GenBank/DDBJ whole genome shotgun (WGS) entry which is preliminary data.</text>
</comment>
<keyword evidence="2" id="KW-1185">Reference proteome</keyword>
<reference evidence="2" key="1">
    <citation type="journal article" date="2023" name="G3 (Bethesda)">
        <title>Genome assembly and association tests identify interacting loci associated with vigor, precocity, and sex in interspecific pistachio rootstocks.</title>
        <authorList>
            <person name="Palmer W."/>
            <person name="Jacygrad E."/>
            <person name="Sagayaradj S."/>
            <person name="Cavanaugh K."/>
            <person name="Han R."/>
            <person name="Bertier L."/>
            <person name="Beede B."/>
            <person name="Kafkas S."/>
            <person name="Golino D."/>
            <person name="Preece J."/>
            <person name="Michelmore R."/>
        </authorList>
    </citation>
    <scope>NUCLEOTIDE SEQUENCE [LARGE SCALE GENOMIC DNA]</scope>
</reference>
<name>A0ACC0Y2I3_9ROSI</name>
<dbReference type="Proteomes" id="UP001163603">
    <property type="component" value="Chromosome 9"/>
</dbReference>
<evidence type="ECO:0000313" key="1">
    <source>
        <dbReference type="EMBL" id="KAJ0027689.1"/>
    </source>
</evidence>
<organism evidence="1 2">
    <name type="scientific">Pistacia integerrima</name>
    <dbReference type="NCBI Taxonomy" id="434235"/>
    <lineage>
        <taxon>Eukaryota</taxon>
        <taxon>Viridiplantae</taxon>
        <taxon>Streptophyta</taxon>
        <taxon>Embryophyta</taxon>
        <taxon>Tracheophyta</taxon>
        <taxon>Spermatophyta</taxon>
        <taxon>Magnoliopsida</taxon>
        <taxon>eudicotyledons</taxon>
        <taxon>Gunneridae</taxon>
        <taxon>Pentapetalae</taxon>
        <taxon>rosids</taxon>
        <taxon>malvids</taxon>
        <taxon>Sapindales</taxon>
        <taxon>Anacardiaceae</taxon>
        <taxon>Pistacia</taxon>
    </lineage>
</organism>
<dbReference type="EMBL" id="CM047744">
    <property type="protein sequence ID" value="KAJ0027689.1"/>
    <property type="molecule type" value="Genomic_DNA"/>
</dbReference>
<proteinExistence type="predicted"/>
<sequence>MSAGLFYWIKFWVARCYARLHPRAVNCRKKKCGHSNQLRPKKKIK</sequence>